<feature type="compositionally biased region" description="Low complexity" evidence="1">
    <location>
        <begin position="204"/>
        <end position="215"/>
    </location>
</feature>
<dbReference type="Proteomes" id="UP000762110">
    <property type="component" value="Unassembled WGS sequence"/>
</dbReference>
<gene>
    <name evidence="3" type="ORF">HQN85_11920</name>
</gene>
<dbReference type="EMBL" id="JABMKV010000002">
    <property type="protein sequence ID" value="NQX32438.1"/>
    <property type="molecule type" value="Genomic_DNA"/>
</dbReference>
<evidence type="ECO:0000256" key="1">
    <source>
        <dbReference type="SAM" id="MobiDB-lite"/>
    </source>
</evidence>
<feature type="region of interest" description="Disordered" evidence="1">
    <location>
        <begin position="204"/>
        <end position="228"/>
    </location>
</feature>
<reference evidence="3 4" key="1">
    <citation type="submission" date="2020-05" db="EMBL/GenBank/DDBJ databases">
        <title>Description of Pedobacter foliorum sp. nov.</title>
        <authorList>
            <person name="Qi S."/>
            <person name="Carlier A."/>
            <person name="Cnockaert M."/>
            <person name="Vandamme P."/>
        </authorList>
    </citation>
    <scope>NUCLEOTIDE SEQUENCE [LARGE SCALE GENOMIC DNA]</scope>
    <source>
        <strain evidence="3 4">LMG 31300</strain>
    </source>
</reference>
<proteinExistence type="predicted"/>
<protein>
    <submittedName>
        <fullName evidence="3">Uncharacterized protein</fullName>
    </submittedName>
</protein>
<keyword evidence="2" id="KW-0812">Transmembrane</keyword>
<keyword evidence="2" id="KW-1133">Transmembrane helix</keyword>
<name>A0ABX2DG31_9SPHI</name>
<keyword evidence="2" id="KW-0472">Membrane</keyword>
<evidence type="ECO:0000313" key="4">
    <source>
        <dbReference type="Proteomes" id="UP000762110"/>
    </source>
</evidence>
<organism evidence="3 4">
    <name type="scientific">Pedobacter boryungensis</name>
    <dbReference type="NCBI Taxonomy" id="869962"/>
    <lineage>
        <taxon>Bacteria</taxon>
        <taxon>Pseudomonadati</taxon>
        <taxon>Bacteroidota</taxon>
        <taxon>Sphingobacteriia</taxon>
        <taxon>Sphingobacteriales</taxon>
        <taxon>Sphingobacteriaceae</taxon>
        <taxon>Pedobacter</taxon>
    </lineage>
</organism>
<evidence type="ECO:0000313" key="3">
    <source>
        <dbReference type="EMBL" id="NQX32438.1"/>
    </source>
</evidence>
<comment type="caution">
    <text evidence="3">The sequence shown here is derived from an EMBL/GenBank/DDBJ whole genome shotgun (WGS) entry which is preliminary data.</text>
</comment>
<accession>A0ABX2DG31</accession>
<dbReference type="RefSeq" id="WP_173272418.1">
    <property type="nucleotide sequence ID" value="NZ_JABMKV010000002.1"/>
</dbReference>
<dbReference type="PROSITE" id="PS51257">
    <property type="entry name" value="PROKAR_LIPOPROTEIN"/>
    <property type="match status" value="1"/>
</dbReference>
<keyword evidence="4" id="KW-1185">Reference proteome</keyword>
<feature type="transmembrane region" description="Helical" evidence="2">
    <location>
        <begin position="6"/>
        <end position="24"/>
    </location>
</feature>
<sequence length="550" mass="61123">MIKNKNPYIVSMAIFMLSIGIYSCRKEMPNIPEMKPEAQWAKSYFNDVLLPKAGNQVSYRVANKLSSIKERERKPNQKTPLWTRASLGKTALYEFVEVPLSYNRKIVTLFGPKDMKIDPEIIKASFNRLIIFKDKKGKIDQRIVSFIPDKDYLQRHNGDISHNKIDHLDSDFNGFLVYKTWDDVTVSRLRIINGKAISLKKSSKSSPSLKLNKSASTDRTVSERPGYEGEPGCADWYEFDYEIFCYFLGDDPIPYYCSDPVITFQTWLYTVCPDDPEEVDCEDPVNFTNPECEHEGCNDCDTGTEQEDDGCTTSKTAAATKANAMTAGNTSFANAVSSVLNSSTNNIEAAFRVDDNAGTITASTPIEEAELEASTSTNSNTIAIGHDHPEGGFPQPSPFDFYQAGLLAIQSNGKLATDYTFSPSASYAIVINNTTLMNQFLINYPMSSTLAKDQNGDYTGDFKKGKGTLGNQFQDWGQEAYDVDPRRNGTPTERVAAEIAANEYATTKLMSLAMGGATLLKRDSNGNWKALHYTKQTINGVTSYTVTPCN</sequence>
<evidence type="ECO:0000256" key="2">
    <source>
        <dbReference type="SAM" id="Phobius"/>
    </source>
</evidence>